<evidence type="ECO:0000256" key="1">
    <source>
        <dbReference type="SAM" id="MobiDB-lite"/>
    </source>
</evidence>
<evidence type="ECO:0000313" key="2">
    <source>
        <dbReference type="EMBL" id="KAF9778118.1"/>
    </source>
</evidence>
<feature type="region of interest" description="Disordered" evidence="1">
    <location>
        <begin position="1"/>
        <end position="24"/>
    </location>
</feature>
<accession>A0A9P6H2J3</accession>
<reference evidence="2" key="1">
    <citation type="journal article" date="2020" name="Nat. Commun.">
        <title>Large-scale genome sequencing of mycorrhizal fungi provides insights into the early evolution of symbiotic traits.</title>
        <authorList>
            <person name="Miyauchi S."/>
            <person name="Kiss E."/>
            <person name="Kuo A."/>
            <person name="Drula E."/>
            <person name="Kohler A."/>
            <person name="Sanchez-Garcia M."/>
            <person name="Morin E."/>
            <person name="Andreopoulos B."/>
            <person name="Barry K.W."/>
            <person name="Bonito G."/>
            <person name="Buee M."/>
            <person name="Carver A."/>
            <person name="Chen C."/>
            <person name="Cichocki N."/>
            <person name="Clum A."/>
            <person name="Culley D."/>
            <person name="Crous P.W."/>
            <person name="Fauchery L."/>
            <person name="Girlanda M."/>
            <person name="Hayes R.D."/>
            <person name="Keri Z."/>
            <person name="LaButti K."/>
            <person name="Lipzen A."/>
            <person name="Lombard V."/>
            <person name="Magnuson J."/>
            <person name="Maillard F."/>
            <person name="Murat C."/>
            <person name="Nolan M."/>
            <person name="Ohm R.A."/>
            <person name="Pangilinan J."/>
            <person name="Pereira M.F."/>
            <person name="Perotto S."/>
            <person name="Peter M."/>
            <person name="Pfister S."/>
            <person name="Riley R."/>
            <person name="Sitrit Y."/>
            <person name="Stielow J.B."/>
            <person name="Szollosi G."/>
            <person name="Zifcakova L."/>
            <person name="Stursova M."/>
            <person name="Spatafora J.W."/>
            <person name="Tedersoo L."/>
            <person name="Vaario L.M."/>
            <person name="Yamada A."/>
            <person name="Yan M."/>
            <person name="Wang P."/>
            <person name="Xu J."/>
            <person name="Bruns T."/>
            <person name="Baldrian P."/>
            <person name="Vilgalys R."/>
            <person name="Dunand C."/>
            <person name="Henrissat B."/>
            <person name="Grigoriev I.V."/>
            <person name="Hibbett D."/>
            <person name="Nagy L.G."/>
            <person name="Martin F.M."/>
        </authorList>
    </citation>
    <scope>NUCLEOTIDE SEQUENCE</scope>
    <source>
        <strain evidence="2">UH-Tt-Lm1</strain>
    </source>
</reference>
<proteinExistence type="predicted"/>
<dbReference type="EMBL" id="WIUZ02000024">
    <property type="protein sequence ID" value="KAF9778118.1"/>
    <property type="molecule type" value="Genomic_DNA"/>
</dbReference>
<comment type="caution">
    <text evidence="2">The sequence shown here is derived from an EMBL/GenBank/DDBJ whole genome shotgun (WGS) entry which is preliminary data.</text>
</comment>
<sequence>MQTIRFRRPTNQSKESPAEPPKRVDRHAGMLQDQLQSTLVSELLAGGANFAPCEVLCCDVLQHPRLRRMYDPCMDDSVEIPSMSEGMSAEISLDLPSSTPESTFRVLQVLTTSLKRPDPRRGRSPRPSRQYEWIHLVKQGGATSEALLHPDFPSDDGLHLFLDDLIPGSSSSLVSHDSAASEDAIDDLPPPCLLNACEVKGEPKVA</sequence>
<keyword evidence="3" id="KW-1185">Reference proteome</keyword>
<evidence type="ECO:0000313" key="3">
    <source>
        <dbReference type="Proteomes" id="UP000736335"/>
    </source>
</evidence>
<protein>
    <submittedName>
        <fullName evidence="2">Uncharacterized protein</fullName>
    </submittedName>
</protein>
<reference evidence="2" key="2">
    <citation type="submission" date="2020-11" db="EMBL/GenBank/DDBJ databases">
        <authorList>
            <consortium name="DOE Joint Genome Institute"/>
            <person name="Kuo A."/>
            <person name="Miyauchi S."/>
            <person name="Kiss E."/>
            <person name="Drula E."/>
            <person name="Kohler A."/>
            <person name="Sanchez-Garcia M."/>
            <person name="Andreopoulos B."/>
            <person name="Barry K.W."/>
            <person name="Bonito G."/>
            <person name="Buee M."/>
            <person name="Carver A."/>
            <person name="Chen C."/>
            <person name="Cichocki N."/>
            <person name="Clum A."/>
            <person name="Culley D."/>
            <person name="Crous P.W."/>
            <person name="Fauchery L."/>
            <person name="Girlanda M."/>
            <person name="Hayes R."/>
            <person name="Keri Z."/>
            <person name="Labutti K."/>
            <person name="Lipzen A."/>
            <person name="Lombard V."/>
            <person name="Magnuson J."/>
            <person name="Maillard F."/>
            <person name="Morin E."/>
            <person name="Murat C."/>
            <person name="Nolan M."/>
            <person name="Ohm R."/>
            <person name="Pangilinan J."/>
            <person name="Pereira M."/>
            <person name="Perotto S."/>
            <person name="Peter M."/>
            <person name="Riley R."/>
            <person name="Sitrit Y."/>
            <person name="Stielow B."/>
            <person name="Szollosi G."/>
            <person name="Zifcakova L."/>
            <person name="Stursova M."/>
            <person name="Spatafora J.W."/>
            <person name="Tedersoo L."/>
            <person name="Vaario L.-M."/>
            <person name="Yamada A."/>
            <person name="Yan M."/>
            <person name="Wang P."/>
            <person name="Xu J."/>
            <person name="Bruns T."/>
            <person name="Baldrian P."/>
            <person name="Vilgalys R."/>
            <person name="Henrissat B."/>
            <person name="Grigoriev I.V."/>
            <person name="Hibbett D."/>
            <person name="Nagy L.G."/>
            <person name="Martin F.M."/>
        </authorList>
    </citation>
    <scope>NUCLEOTIDE SEQUENCE</scope>
    <source>
        <strain evidence="2">UH-Tt-Lm1</strain>
    </source>
</reference>
<gene>
    <name evidence="2" type="ORF">BJ322DRAFT_1214802</name>
</gene>
<dbReference type="AlphaFoldDB" id="A0A9P6H2J3"/>
<dbReference type="Proteomes" id="UP000736335">
    <property type="component" value="Unassembled WGS sequence"/>
</dbReference>
<organism evidence="2 3">
    <name type="scientific">Thelephora terrestris</name>
    <dbReference type="NCBI Taxonomy" id="56493"/>
    <lineage>
        <taxon>Eukaryota</taxon>
        <taxon>Fungi</taxon>
        <taxon>Dikarya</taxon>
        <taxon>Basidiomycota</taxon>
        <taxon>Agaricomycotina</taxon>
        <taxon>Agaricomycetes</taxon>
        <taxon>Thelephorales</taxon>
        <taxon>Thelephoraceae</taxon>
        <taxon>Thelephora</taxon>
    </lineage>
</organism>
<name>A0A9P6H2J3_9AGAM</name>